<dbReference type="Gene3D" id="3.40.1380.10">
    <property type="match status" value="1"/>
</dbReference>
<keyword evidence="6" id="KW-0472">Membrane</keyword>
<dbReference type="Proteomes" id="UP001174909">
    <property type="component" value="Unassembled WGS sequence"/>
</dbReference>
<keyword evidence="8" id="KW-0066">ATP synthesis</keyword>
<reference evidence="10" key="1">
    <citation type="submission" date="2023-03" db="EMBL/GenBank/DDBJ databases">
        <authorList>
            <person name="Steffen K."/>
            <person name="Cardenas P."/>
        </authorList>
    </citation>
    <scope>NUCLEOTIDE SEQUENCE</scope>
</reference>
<evidence type="ECO:0000256" key="3">
    <source>
        <dbReference type="ARBA" id="ARBA00022448"/>
    </source>
</evidence>
<gene>
    <name evidence="10" type="ORF">GBAR_LOCUS15204</name>
</gene>
<sequence>MQMVAAAKMRRAQDAIAAARPYAQRLDRLLKQLHQSVDTQEQPLFAERAVQRVALVVVTSDRGLCGGFNSNLCRRVQAELGEYADAEVELITVGRKGRDFFNARGYTIASHHADVFSRLEFARATAIAQDLTRRFAAAETDRVLLCYSEFVSVAAQVPVVSQLLPIVPEEGAVEAADYTFEPGPEQLLETLVPRQVNFQIWRALLESNAGFFAAQMTAMDNATKNAGDLIEELTREVNKERQASITLELMDIIGGAEAVAQ</sequence>
<comment type="caution">
    <text evidence="10">The sequence shown here is derived from an EMBL/GenBank/DDBJ whole genome shotgun (WGS) entry which is preliminary data.</text>
</comment>
<keyword evidence="5" id="KW-0406">Ion transport</keyword>
<evidence type="ECO:0000313" key="11">
    <source>
        <dbReference type="Proteomes" id="UP001174909"/>
    </source>
</evidence>
<keyword evidence="3" id="KW-0813">Transport</keyword>
<comment type="similarity">
    <text evidence="2">Belongs to the ATPase gamma chain family.</text>
</comment>
<dbReference type="CDD" id="cd12151">
    <property type="entry name" value="F1-ATPase_gamma"/>
    <property type="match status" value="1"/>
</dbReference>
<dbReference type="InterPro" id="IPR035968">
    <property type="entry name" value="ATP_synth_F1_ATPase_gsu"/>
</dbReference>
<dbReference type="GO" id="GO:0045259">
    <property type="term" value="C:proton-transporting ATP synthase complex"/>
    <property type="evidence" value="ECO:0007669"/>
    <property type="project" value="UniProtKB-KW"/>
</dbReference>
<keyword evidence="11" id="KW-1185">Reference proteome</keyword>
<dbReference type="InterPro" id="IPR000131">
    <property type="entry name" value="ATP_synth_F1_gsu"/>
</dbReference>
<protein>
    <recommendedName>
        <fullName evidence="9">F-ATPase gamma subunit</fullName>
    </recommendedName>
</protein>
<keyword evidence="7" id="KW-0139">CF(1)</keyword>
<evidence type="ECO:0000256" key="7">
    <source>
        <dbReference type="ARBA" id="ARBA00023196"/>
    </source>
</evidence>
<dbReference type="PANTHER" id="PTHR11693:SF22">
    <property type="entry name" value="ATP SYNTHASE SUBUNIT GAMMA, MITOCHONDRIAL"/>
    <property type="match status" value="1"/>
</dbReference>
<dbReference type="InterPro" id="IPR023632">
    <property type="entry name" value="ATP_synth_F1_gsu_CS"/>
</dbReference>
<comment type="subcellular location">
    <subcellularLocation>
        <location evidence="1">Membrane</location>
        <topology evidence="1">Peripheral membrane protein</topology>
    </subcellularLocation>
</comment>
<dbReference type="EMBL" id="CASHTH010002215">
    <property type="protein sequence ID" value="CAI8026462.1"/>
    <property type="molecule type" value="Genomic_DNA"/>
</dbReference>
<keyword evidence="4" id="KW-0375">Hydrogen ion transport</keyword>
<name>A0AA35SCS2_GEOBA</name>
<evidence type="ECO:0000256" key="4">
    <source>
        <dbReference type="ARBA" id="ARBA00022781"/>
    </source>
</evidence>
<evidence type="ECO:0000256" key="8">
    <source>
        <dbReference type="ARBA" id="ARBA00023310"/>
    </source>
</evidence>
<dbReference type="Gene3D" id="1.10.287.80">
    <property type="entry name" value="ATP synthase, gamma subunit, helix hairpin domain"/>
    <property type="match status" value="1"/>
</dbReference>
<dbReference type="HAMAP" id="MF_00815">
    <property type="entry name" value="ATP_synth_gamma_bact"/>
    <property type="match status" value="1"/>
</dbReference>
<dbReference type="Pfam" id="PF00231">
    <property type="entry name" value="ATP-synt"/>
    <property type="match status" value="1"/>
</dbReference>
<proteinExistence type="inferred from homology"/>
<accession>A0AA35SCS2</accession>
<evidence type="ECO:0000256" key="1">
    <source>
        <dbReference type="ARBA" id="ARBA00004170"/>
    </source>
</evidence>
<dbReference type="AlphaFoldDB" id="A0AA35SCS2"/>
<dbReference type="SUPFAM" id="SSF52943">
    <property type="entry name" value="ATP synthase (F1-ATPase), gamma subunit"/>
    <property type="match status" value="1"/>
</dbReference>
<evidence type="ECO:0000256" key="9">
    <source>
        <dbReference type="ARBA" id="ARBA00031066"/>
    </source>
</evidence>
<dbReference type="GO" id="GO:0046933">
    <property type="term" value="F:proton-transporting ATP synthase activity, rotational mechanism"/>
    <property type="evidence" value="ECO:0007669"/>
    <property type="project" value="InterPro"/>
</dbReference>
<dbReference type="PRINTS" id="PR00126">
    <property type="entry name" value="ATPASEGAMMA"/>
</dbReference>
<evidence type="ECO:0000256" key="5">
    <source>
        <dbReference type="ARBA" id="ARBA00023065"/>
    </source>
</evidence>
<dbReference type="PANTHER" id="PTHR11693">
    <property type="entry name" value="ATP SYNTHASE GAMMA CHAIN"/>
    <property type="match status" value="1"/>
</dbReference>
<evidence type="ECO:0000256" key="6">
    <source>
        <dbReference type="ARBA" id="ARBA00023136"/>
    </source>
</evidence>
<evidence type="ECO:0000256" key="2">
    <source>
        <dbReference type="ARBA" id="ARBA00007681"/>
    </source>
</evidence>
<dbReference type="PROSITE" id="PS00153">
    <property type="entry name" value="ATPASE_GAMMA"/>
    <property type="match status" value="1"/>
</dbReference>
<evidence type="ECO:0000313" key="10">
    <source>
        <dbReference type="EMBL" id="CAI8026462.1"/>
    </source>
</evidence>
<dbReference type="NCBIfam" id="TIGR01146">
    <property type="entry name" value="ATPsyn_F1gamma"/>
    <property type="match status" value="1"/>
</dbReference>
<organism evidence="10 11">
    <name type="scientific">Geodia barretti</name>
    <name type="common">Barrett's horny sponge</name>
    <dbReference type="NCBI Taxonomy" id="519541"/>
    <lineage>
        <taxon>Eukaryota</taxon>
        <taxon>Metazoa</taxon>
        <taxon>Porifera</taxon>
        <taxon>Demospongiae</taxon>
        <taxon>Heteroscleromorpha</taxon>
        <taxon>Tetractinellida</taxon>
        <taxon>Astrophorina</taxon>
        <taxon>Geodiidae</taxon>
        <taxon>Geodia</taxon>
    </lineage>
</organism>